<dbReference type="Pfam" id="PF03403">
    <property type="entry name" value="PAF-AH_p_II"/>
    <property type="match status" value="2"/>
</dbReference>
<comment type="caution">
    <text evidence="5">The sequence shown here is derived from an EMBL/GenBank/DDBJ whole genome shotgun (WGS) entry which is preliminary data.</text>
</comment>
<proteinExistence type="predicted"/>
<dbReference type="Gene3D" id="3.40.50.1820">
    <property type="entry name" value="alpha/beta hydrolase"/>
    <property type="match status" value="1"/>
</dbReference>
<dbReference type="SUPFAM" id="SSF53474">
    <property type="entry name" value="alpha/beta-Hydrolases"/>
    <property type="match status" value="1"/>
</dbReference>
<gene>
    <name evidence="5" type="ORF">CYMTET_14582</name>
</gene>
<accession>A0AAE0GG37</accession>
<dbReference type="EMBL" id="LGRX02006120">
    <property type="protein sequence ID" value="KAK3277408.1"/>
    <property type="molecule type" value="Genomic_DNA"/>
</dbReference>
<evidence type="ECO:0000313" key="6">
    <source>
        <dbReference type="Proteomes" id="UP001190700"/>
    </source>
</evidence>
<dbReference type="PANTHER" id="PTHR10272">
    <property type="entry name" value="PLATELET-ACTIVATING FACTOR ACETYLHYDROLASE"/>
    <property type="match status" value="1"/>
</dbReference>
<protein>
    <recommendedName>
        <fullName evidence="1">1-alkyl-2-acetylglycerophosphocholine esterase</fullName>
        <ecNumber evidence="1">3.1.1.47</ecNumber>
    </recommendedName>
</protein>
<dbReference type="InterPro" id="IPR029058">
    <property type="entry name" value="AB_hydrolase_fold"/>
</dbReference>
<dbReference type="GO" id="GO:0016042">
    <property type="term" value="P:lipid catabolic process"/>
    <property type="evidence" value="ECO:0007669"/>
    <property type="project" value="UniProtKB-KW"/>
</dbReference>
<keyword evidence="3" id="KW-0442">Lipid degradation</keyword>
<keyword evidence="4" id="KW-0443">Lipid metabolism</keyword>
<dbReference type="GO" id="GO:0003847">
    <property type="term" value="F:1-alkyl-2-acetylglycerophosphocholine esterase activity"/>
    <property type="evidence" value="ECO:0007669"/>
    <property type="project" value="UniProtKB-EC"/>
</dbReference>
<evidence type="ECO:0000256" key="2">
    <source>
        <dbReference type="ARBA" id="ARBA00022801"/>
    </source>
</evidence>
<sequence length="458" mass="47884">MKTLSWVCPAQYNNLSLSRSSLQAKDRLCRSRLTATYRRPSQPLGVHTGRTAPSIRANVSTDTLAPVAQLGRRVLVGGTTFVVGFRGIASLVVAGLPQPPPLPKGGFTDEVGVYETRIGEDVNLPLRTRIFYPSQDSSSANAIAVNERSLTRSDATVAPYFPAGAAVSEGIASLVSFPRFLLAHLATASSGCVHNAAPLPPPTSSPSAKLPVIVYSHGFGGNADMACYAMRRMAASGMVVVALEHQDGSASHATDHLGNPIKFDGGSLGLQRRSQEVLTVGASIKTGKAMASGEIAEELSRIMDTDNVFVGGHSYGCPTALLACQASKDLFRGAVLHDPAITADSMASQGGCPVPAVYLLGDGYAGNARIRAGVAKALSGSAPNSSAWHILGAEHGNFVDAPMWAPLWVMRNIPFIPAAGAADPVQVHDVLGTSSQAFMSQRFKALETLPLMKNLGSA</sequence>
<name>A0AAE0GG37_9CHLO</name>
<organism evidence="5 6">
    <name type="scientific">Cymbomonas tetramitiformis</name>
    <dbReference type="NCBI Taxonomy" id="36881"/>
    <lineage>
        <taxon>Eukaryota</taxon>
        <taxon>Viridiplantae</taxon>
        <taxon>Chlorophyta</taxon>
        <taxon>Pyramimonadophyceae</taxon>
        <taxon>Pyramimonadales</taxon>
        <taxon>Pyramimonadaceae</taxon>
        <taxon>Cymbomonas</taxon>
    </lineage>
</organism>
<keyword evidence="2" id="KW-0378">Hydrolase</keyword>
<dbReference type="PANTHER" id="PTHR10272:SF0">
    <property type="entry name" value="PLATELET-ACTIVATING FACTOR ACETYLHYDROLASE"/>
    <property type="match status" value="1"/>
</dbReference>
<keyword evidence="6" id="KW-1185">Reference proteome</keyword>
<dbReference type="AlphaFoldDB" id="A0AAE0GG37"/>
<evidence type="ECO:0000313" key="5">
    <source>
        <dbReference type="EMBL" id="KAK3277408.1"/>
    </source>
</evidence>
<dbReference type="Proteomes" id="UP001190700">
    <property type="component" value="Unassembled WGS sequence"/>
</dbReference>
<dbReference type="EC" id="3.1.1.47" evidence="1"/>
<reference evidence="5 6" key="1">
    <citation type="journal article" date="2015" name="Genome Biol. Evol.">
        <title>Comparative Genomics of a Bacterivorous Green Alga Reveals Evolutionary Causalities and Consequences of Phago-Mixotrophic Mode of Nutrition.</title>
        <authorList>
            <person name="Burns J.A."/>
            <person name="Paasch A."/>
            <person name="Narechania A."/>
            <person name="Kim E."/>
        </authorList>
    </citation>
    <scope>NUCLEOTIDE SEQUENCE [LARGE SCALE GENOMIC DNA]</scope>
    <source>
        <strain evidence="5 6">PLY_AMNH</strain>
    </source>
</reference>
<evidence type="ECO:0000256" key="4">
    <source>
        <dbReference type="ARBA" id="ARBA00023098"/>
    </source>
</evidence>
<evidence type="ECO:0000256" key="3">
    <source>
        <dbReference type="ARBA" id="ARBA00022963"/>
    </source>
</evidence>
<evidence type="ECO:0000256" key="1">
    <source>
        <dbReference type="ARBA" id="ARBA00013201"/>
    </source>
</evidence>